<protein>
    <submittedName>
        <fullName evidence="4">YigZ family protein</fullName>
    </submittedName>
</protein>
<dbReference type="InterPro" id="IPR020568">
    <property type="entry name" value="Ribosomal_Su5_D2-typ_SF"/>
</dbReference>
<evidence type="ECO:0000259" key="2">
    <source>
        <dbReference type="Pfam" id="PF01205"/>
    </source>
</evidence>
<evidence type="ECO:0000313" key="5">
    <source>
        <dbReference type="Proteomes" id="UP001652445"/>
    </source>
</evidence>
<dbReference type="PROSITE" id="PS00910">
    <property type="entry name" value="UPF0029"/>
    <property type="match status" value="1"/>
</dbReference>
<dbReference type="RefSeq" id="WP_262688380.1">
    <property type="nucleotide sequence ID" value="NZ_JAOQIO010000123.1"/>
</dbReference>
<feature type="domain" description="Impact N-terminal" evidence="2">
    <location>
        <begin position="19"/>
        <end position="120"/>
    </location>
</feature>
<dbReference type="InterPro" id="IPR036956">
    <property type="entry name" value="Impact_N_sf"/>
</dbReference>
<dbReference type="InterPro" id="IPR015796">
    <property type="entry name" value="Impact_YigZ-like"/>
</dbReference>
<evidence type="ECO:0000259" key="3">
    <source>
        <dbReference type="Pfam" id="PF09186"/>
    </source>
</evidence>
<comment type="similarity">
    <text evidence="1">Belongs to the IMPACT family.</text>
</comment>
<dbReference type="InterPro" id="IPR020569">
    <property type="entry name" value="UPF0029_Impact_CS"/>
</dbReference>
<dbReference type="NCBIfam" id="TIGR00257">
    <property type="entry name" value="IMPACT_YIGZ"/>
    <property type="match status" value="1"/>
</dbReference>
<dbReference type="InterPro" id="IPR015269">
    <property type="entry name" value="UPF0029_Impact_C"/>
</dbReference>
<organism evidence="4 5">
    <name type="scientific">Paenibacillus baimaensis</name>
    <dbReference type="NCBI Taxonomy" id="2982185"/>
    <lineage>
        <taxon>Bacteria</taxon>
        <taxon>Bacillati</taxon>
        <taxon>Bacillota</taxon>
        <taxon>Bacilli</taxon>
        <taxon>Bacillales</taxon>
        <taxon>Paenibacillaceae</taxon>
        <taxon>Paenibacillus</taxon>
    </lineage>
</organism>
<dbReference type="Gene3D" id="3.30.230.30">
    <property type="entry name" value="Impact, N-terminal domain"/>
    <property type="match status" value="1"/>
</dbReference>
<keyword evidence="5" id="KW-1185">Reference proteome</keyword>
<feature type="domain" description="UPF0029" evidence="3">
    <location>
        <begin position="140"/>
        <end position="195"/>
    </location>
</feature>
<sequence length="221" mass="24099">MLAQYKTVKGPGVDEMVIKKSRFIGHARPVATEEEAVRFIESIKAQHKLANHNCSAYMIGQRDEIQKQSDDGEPSGTGGRPILEVIKNQGLKNVVVVVTRYFGGIMLGAGGLIRAYTDGAVIGIAAAVPVYQVLHKEIRVEIDYTWHGKMENELRGRKVLVEDTHFTDKVTLICLPTAGEAEAFIGWVQDVTQGQGVIIQGDERYIEHAVGNQDGAGTTGI</sequence>
<evidence type="ECO:0000313" key="4">
    <source>
        <dbReference type="EMBL" id="MCU6797628.1"/>
    </source>
</evidence>
<dbReference type="InterPro" id="IPR023582">
    <property type="entry name" value="Impact"/>
</dbReference>
<dbReference type="Pfam" id="PF01205">
    <property type="entry name" value="Impact_N"/>
    <property type="match status" value="1"/>
</dbReference>
<dbReference type="Pfam" id="PF09186">
    <property type="entry name" value="DUF1949"/>
    <property type="match status" value="1"/>
</dbReference>
<dbReference type="InterPro" id="IPR001498">
    <property type="entry name" value="Impact_N"/>
</dbReference>
<name>A0ABT2USI5_9BACL</name>
<accession>A0ABT2USI5</accession>
<reference evidence="4 5" key="1">
    <citation type="submission" date="2022-09" db="EMBL/GenBank/DDBJ databases">
        <authorList>
            <person name="Han X.L."/>
            <person name="Wang Q."/>
            <person name="Lu T."/>
        </authorList>
    </citation>
    <scope>NUCLEOTIDE SEQUENCE [LARGE SCALE GENOMIC DNA]</scope>
    <source>
        <strain evidence="4 5">WQ 127069</strain>
    </source>
</reference>
<dbReference type="PANTHER" id="PTHR16301">
    <property type="entry name" value="IMPACT-RELATED"/>
    <property type="match status" value="1"/>
</dbReference>
<comment type="caution">
    <text evidence="4">The sequence shown here is derived from an EMBL/GenBank/DDBJ whole genome shotgun (WGS) entry which is preliminary data.</text>
</comment>
<dbReference type="EMBL" id="JAOQIO010000123">
    <property type="protein sequence ID" value="MCU6797628.1"/>
    <property type="molecule type" value="Genomic_DNA"/>
</dbReference>
<gene>
    <name evidence="4" type="ORF">OB236_36435</name>
</gene>
<proteinExistence type="inferred from homology"/>
<dbReference type="InterPro" id="IPR035647">
    <property type="entry name" value="EFG_III/V"/>
</dbReference>
<dbReference type="SUPFAM" id="SSF54211">
    <property type="entry name" value="Ribosomal protein S5 domain 2-like"/>
    <property type="match status" value="1"/>
</dbReference>
<dbReference type="Proteomes" id="UP001652445">
    <property type="component" value="Unassembled WGS sequence"/>
</dbReference>
<dbReference type="PANTHER" id="PTHR16301:SF20">
    <property type="entry name" value="IMPACT FAMILY MEMBER YIGZ"/>
    <property type="match status" value="1"/>
</dbReference>
<dbReference type="SUPFAM" id="SSF54980">
    <property type="entry name" value="EF-G C-terminal domain-like"/>
    <property type="match status" value="1"/>
</dbReference>
<evidence type="ECO:0000256" key="1">
    <source>
        <dbReference type="ARBA" id="ARBA00007665"/>
    </source>
</evidence>